<proteinExistence type="predicted"/>
<name>A0A2U1N3R6_ARTAN</name>
<dbReference type="Pfam" id="PF14009">
    <property type="entry name" value="PADRE"/>
    <property type="match status" value="1"/>
</dbReference>
<dbReference type="EMBL" id="PKPP01003691">
    <property type="protein sequence ID" value="PWA68170.1"/>
    <property type="molecule type" value="Genomic_DNA"/>
</dbReference>
<reference evidence="1 2" key="1">
    <citation type="journal article" date="2018" name="Mol. Plant">
        <title>The genome of Artemisia annua provides insight into the evolution of Asteraceae family and artemisinin biosynthesis.</title>
        <authorList>
            <person name="Shen Q."/>
            <person name="Zhang L."/>
            <person name="Liao Z."/>
            <person name="Wang S."/>
            <person name="Yan T."/>
            <person name="Shi P."/>
            <person name="Liu M."/>
            <person name="Fu X."/>
            <person name="Pan Q."/>
            <person name="Wang Y."/>
            <person name="Lv Z."/>
            <person name="Lu X."/>
            <person name="Zhang F."/>
            <person name="Jiang W."/>
            <person name="Ma Y."/>
            <person name="Chen M."/>
            <person name="Hao X."/>
            <person name="Li L."/>
            <person name="Tang Y."/>
            <person name="Lv G."/>
            <person name="Zhou Y."/>
            <person name="Sun X."/>
            <person name="Brodelius P.E."/>
            <person name="Rose J.K.C."/>
            <person name="Tang K."/>
        </authorList>
    </citation>
    <scope>NUCLEOTIDE SEQUENCE [LARGE SCALE GENOMIC DNA]</scope>
    <source>
        <strain evidence="2">cv. Huhao1</strain>
        <tissue evidence="1">Leaf</tissue>
    </source>
</reference>
<evidence type="ECO:0008006" key="3">
    <source>
        <dbReference type="Google" id="ProtNLM"/>
    </source>
</evidence>
<evidence type="ECO:0000313" key="2">
    <source>
        <dbReference type="Proteomes" id="UP000245207"/>
    </source>
</evidence>
<dbReference type="PANTHER" id="PTHR33052">
    <property type="entry name" value="DUF4228 DOMAIN PROTEIN-RELATED"/>
    <property type="match status" value="1"/>
</dbReference>
<sequence length="221" mass="24965">MGNTIGFCCMASNEGSFVKVIYWEGNTKTLTGRKRLVGEIMFEFPESMVCDADRFYIGHAIPALAIDDELKPGKTYFVLPLDIFSSEILSASSVAAFVRYTARRTPADLKDCPLEYIKVSEGRVLIKVKPEFIAKNLISRSGQDYIQENVVVTDNNVTNGSLCSTPELKKEYEALVRSKDQTWSPGLDTISEAKKIWYSPYRFIGLEWQEKEEEVFANRNG</sequence>
<accession>A0A2U1N3R6</accession>
<dbReference type="STRING" id="35608.A0A2U1N3R6"/>
<evidence type="ECO:0000313" key="1">
    <source>
        <dbReference type="EMBL" id="PWA68170.1"/>
    </source>
</evidence>
<dbReference type="Proteomes" id="UP000245207">
    <property type="component" value="Unassembled WGS sequence"/>
</dbReference>
<dbReference type="AlphaFoldDB" id="A0A2U1N3R6"/>
<dbReference type="InterPro" id="IPR025322">
    <property type="entry name" value="PADRE_dom"/>
</dbReference>
<organism evidence="1 2">
    <name type="scientific">Artemisia annua</name>
    <name type="common">Sweet wormwood</name>
    <dbReference type="NCBI Taxonomy" id="35608"/>
    <lineage>
        <taxon>Eukaryota</taxon>
        <taxon>Viridiplantae</taxon>
        <taxon>Streptophyta</taxon>
        <taxon>Embryophyta</taxon>
        <taxon>Tracheophyta</taxon>
        <taxon>Spermatophyta</taxon>
        <taxon>Magnoliopsida</taxon>
        <taxon>eudicotyledons</taxon>
        <taxon>Gunneridae</taxon>
        <taxon>Pentapetalae</taxon>
        <taxon>asterids</taxon>
        <taxon>campanulids</taxon>
        <taxon>Asterales</taxon>
        <taxon>Asteraceae</taxon>
        <taxon>Asteroideae</taxon>
        <taxon>Anthemideae</taxon>
        <taxon>Artemisiinae</taxon>
        <taxon>Artemisia</taxon>
    </lineage>
</organism>
<keyword evidence="2" id="KW-1185">Reference proteome</keyword>
<comment type="caution">
    <text evidence="1">The sequence shown here is derived from an EMBL/GenBank/DDBJ whole genome shotgun (WGS) entry which is preliminary data.</text>
</comment>
<dbReference type="OrthoDB" id="1899115at2759"/>
<gene>
    <name evidence="1" type="ORF">CTI12_AA311870</name>
</gene>
<protein>
    <recommendedName>
        <fullName evidence="3">DUF4228 domain protein</fullName>
    </recommendedName>
</protein>